<keyword evidence="7 8" id="KW-0624">Polysaccharide degradation</keyword>
<dbReference type="Pfam" id="PF00759">
    <property type="entry name" value="Glyco_hydro_9"/>
    <property type="match status" value="2"/>
</dbReference>
<evidence type="ECO:0000256" key="1">
    <source>
        <dbReference type="ARBA" id="ARBA00000966"/>
    </source>
</evidence>
<dbReference type="Gene3D" id="1.50.10.10">
    <property type="match status" value="2"/>
</dbReference>
<evidence type="ECO:0000313" key="12">
    <source>
        <dbReference type="Proteomes" id="UP001341840"/>
    </source>
</evidence>
<evidence type="ECO:0000256" key="9">
    <source>
        <dbReference type="RuleBase" id="RU361166"/>
    </source>
</evidence>
<evidence type="ECO:0000256" key="2">
    <source>
        <dbReference type="ARBA" id="ARBA00007072"/>
    </source>
</evidence>
<keyword evidence="5 8" id="KW-0119">Carbohydrate metabolism</keyword>
<dbReference type="PANTHER" id="PTHR22298">
    <property type="entry name" value="ENDO-1,4-BETA-GLUCANASE"/>
    <property type="match status" value="1"/>
</dbReference>
<proteinExistence type="inferred from homology"/>
<evidence type="ECO:0000256" key="4">
    <source>
        <dbReference type="ARBA" id="ARBA00023001"/>
    </source>
</evidence>
<evidence type="ECO:0000256" key="7">
    <source>
        <dbReference type="ARBA" id="ARBA00023326"/>
    </source>
</evidence>
<dbReference type="InterPro" id="IPR012341">
    <property type="entry name" value="6hp_glycosidase-like_sf"/>
</dbReference>
<evidence type="ECO:0000256" key="6">
    <source>
        <dbReference type="ARBA" id="ARBA00023295"/>
    </source>
</evidence>
<evidence type="ECO:0000313" key="11">
    <source>
        <dbReference type="EMBL" id="MED6217461.1"/>
    </source>
</evidence>
<protein>
    <recommendedName>
        <fullName evidence="9">Endoglucanase</fullName>
        <ecNumber evidence="9">3.2.1.4</ecNumber>
    </recommendedName>
</protein>
<keyword evidence="4 9" id="KW-0136">Cellulose degradation</keyword>
<accession>A0ABU6Z644</accession>
<keyword evidence="6 8" id="KW-0326">Glycosidase</keyword>
<evidence type="ECO:0000256" key="5">
    <source>
        <dbReference type="ARBA" id="ARBA00023277"/>
    </source>
</evidence>
<dbReference type="SUPFAM" id="SSF48208">
    <property type="entry name" value="Six-hairpin glycosidases"/>
    <property type="match status" value="1"/>
</dbReference>
<dbReference type="EC" id="3.2.1.4" evidence="9"/>
<name>A0ABU6Z644_9FABA</name>
<dbReference type="PROSITE" id="PS00698">
    <property type="entry name" value="GH9_3"/>
    <property type="match status" value="1"/>
</dbReference>
<dbReference type="Proteomes" id="UP001341840">
    <property type="component" value="Unassembled WGS sequence"/>
</dbReference>
<keyword evidence="12" id="KW-1185">Reference proteome</keyword>
<comment type="catalytic activity">
    <reaction evidence="1 9">
        <text>Endohydrolysis of (1-&gt;4)-beta-D-glucosidic linkages in cellulose, lichenin and cereal beta-D-glucans.</text>
        <dbReference type="EC" id="3.2.1.4"/>
    </reaction>
</comment>
<evidence type="ECO:0000256" key="3">
    <source>
        <dbReference type="ARBA" id="ARBA00022801"/>
    </source>
</evidence>
<dbReference type="InterPro" id="IPR033126">
    <property type="entry name" value="Glyco_hydro_9_Asp/Glu_AS"/>
</dbReference>
<comment type="similarity">
    <text evidence="2 8 9">Belongs to the glycosyl hydrolase 9 (cellulase E) family.</text>
</comment>
<dbReference type="InterPro" id="IPR001701">
    <property type="entry name" value="Glyco_hydro_9"/>
</dbReference>
<keyword evidence="3 8" id="KW-0378">Hydrolase</keyword>
<feature type="domain" description="Glycoside hydrolase family 9" evidence="10">
    <location>
        <begin position="6"/>
        <end position="331"/>
    </location>
</feature>
<evidence type="ECO:0000256" key="8">
    <source>
        <dbReference type="PROSITE-ProRule" id="PRU10060"/>
    </source>
</evidence>
<comment type="caution">
    <text evidence="11">The sequence shown here is derived from an EMBL/GenBank/DDBJ whole genome shotgun (WGS) entry which is preliminary data.</text>
</comment>
<dbReference type="EMBL" id="JASCZI010271913">
    <property type="protein sequence ID" value="MED6217461.1"/>
    <property type="molecule type" value="Genomic_DNA"/>
</dbReference>
<feature type="domain" description="Glycoside hydrolase family 9" evidence="10">
    <location>
        <begin position="353"/>
        <end position="397"/>
    </location>
</feature>
<reference evidence="11 12" key="1">
    <citation type="journal article" date="2023" name="Plants (Basel)">
        <title>Bridging the Gap: Combining Genomics and Transcriptomics Approaches to Understand Stylosanthes scabra, an Orphan Legume from the Brazilian Caatinga.</title>
        <authorList>
            <person name="Ferreira-Neto J.R.C."/>
            <person name="da Silva M.D."/>
            <person name="Binneck E."/>
            <person name="de Melo N.F."/>
            <person name="da Silva R.H."/>
            <person name="de Melo A.L.T.M."/>
            <person name="Pandolfi V."/>
            <person name="Bustamante F.O."/>
            <person name="Brasileiro-Vidal A.C."/>
            <person name="Benko-Iseppon A.M."/>
        </authorList>
    </citation>
    <scope>NUCLEOTIDE SEQUENCE [LARGE SCALE GENOMIC DNA]</scope>
    <source>
        <tissue evidence="11">Leaves</tissue>
    </source>
</reference>
<evidence type="ECO:0000259" key="10">
    <source>
        <dbReference type="Pfam" id="PF00759"/>
    </source>
</evidence>
<feature type="active site" evidence="8">
    <location>
        <position position="375"/>
    </location>
</feature>
<gene>
    <name evidence="11" type="ORF">PIB30_017900</name>
</gene>
<sequence>MGQHSQNVLFFEGQRSGKLPPNQRLNWRGDSALNDGQDAGVDLVGGYYDAGDNLKLGFPMAFTITMLSWSAIEFREKLASKNELQNAIYAIKWGTDYLIKAHTEANTLYGEVGDPNSDHSCWQRPEDMSTPRNSYRINQQNPGSDLAAETAAALASASIFFRQINSTYASTLLNHAIQLFEFASNYQGLYSNSIPVAQKIYSSSGYKDELAWAAAWLHRATRTQSYLDYIQQLGDTGGARAQFSWDDKYLGAQILASKLVLEGTVPSSGIWVQYKAEAEQFICSCTQKSSRKFDKTSGGLLWFLPWNNMQYVTTATFAMSVYSKYLSANNESLNCDGTTVTPLDLNSLVGDQDVPNPNVLEGAVVSPDRNDNYVDRRDDFQLAEPTTVTNAPLLGVLAFLA</sequence>
<dbReference type="InterPro" id="IPR008928">
    <property type="entry name" value="6-hairpin_glycosidase_sf"/>
</dbReference>
<feature type="active site" evidence="8">
    <location>
        <position position="384"/>
    </location>
</feature>
<organism evidence="11 12">
    <name type="scientific">Stylosanthes scabra</name>
    <dbReference type="NCBI Taxonomy" id="79078"/>
    <lineage>
        <taxon>Eukaryota</taxon>
        <taxon>Viridiplantae</taxon>
        <taxon>Streptophyta</taxon>
        <taxon>Embryophyta</taxon>
        <taxon>Tracheophyta</taxon>
        <taxon>Spermatophyta</taxon>
        <taxon>Magnoliopsida</taxon>
        <taxon>eudicotyledons</taxon>
        <taxon>Gunneridae</taxon>
        <taxon>Pentapetalae</taxon>
        <taxon>rosids</taxon>
        <taxon>fabids</taxon>
        <taxon>Fabales</taxon>
        <taxon>Fabaceae</taxon>
        <taxon>Papilionoideae</taxon>
        <taxon>50 kb inversion clade</taxon>
        <taxon>dalbergioids sensu lato</taxon>
        <taxon>Dalbergieae</taxon>
        <taxon>Pterocarpus clade</taxon>
        <taxon>Stylosanthes</taxon>
    </lineage>
</organism>